<organism evidence="1">
    <name type="scientific">bioreactor metagenome</name>
    <dbReference type="NCBI Taxonomy" id="1076179"/>
    <lineage>
        <taxon>unclassified sequences</taxon>
        <taxon>metagenomes</taxon>
        <taxon>ecological metagenomes</taxon>
    </lineage>
</organism>
<accession>A0A645GJT3</accession>
<evidence type="ECO:0000313" key="1">
    <source>
        <dbReference type="EMBL" id="MPN23973.1"/>
    </source>
</evidence>
<reference evidence="1" key="1">
    <citation type="submission" date="2019-08" db="EMBL/GenBank/DDBJ databases">
        <authorList>
            <person name="Kucharzyk K."/>
            <person name="Murdoch R.W."/>
            <person name="Higgins S."/>
            <person name="Loffler F."/>
        </authorList>
    </citation>
    <scope>NUCLEOTIDE SEQUENCE</scope>
</reference>
<sequence length="66" mass="7308">MTNKIKPVRVSPVVILPRGNNVVDVFVGGGWEQHSVFQVSAGGFPKLVKGSPLTQEQYNFLREQVQ</sequence>
<proteinExistence type="predicted"/>
<dbReference type="EMBL" id="VSSQ01072637">
    <property type="protein sequence ID" value="MPN23973.1"/>
    <property type="molecule type" value="Genomic_DNA"/>
</dbReference>
<name>A0A645GJT3_9ZZZZ</name>
<dbReference type="AlphaFoldDB" id="A0A645GJT3"/>
<protein>
    <submittedName>
        <fullName evidence="1">Uncharacterized protein</fullName>
    </submittedName>
</protein>
<comment type="caution">
    <text evidence="1">The sequence shown here is derived from an EMBL/GenBank/DDBJ whole genome shotgun (WGS) entry which is preliminary data.</text>
</comment>
<gene>
    <name evidence="1" type="ORF">SDC9_171366</name>
</gene>